<evidence type="ECO:0000313" key="2">
    <source>
        <dbReference type="Proteomes" id="UP000076798"/>
    </source>
</evidence>
<proteinExistence type="predicted"/>
<reference evidence="1 2" key="1">
    <citation type="journal article" date="2016" name="Mol. Biol. Evol.">
        <title>Comparative Genomics of Early-Diverging Mushroom-Forming Fungi Provides Insights into the Origins of Lignocellulose Decay Capabilities.</title>
        <authorList>
            <person name="Nagy L.G."/>
            <person name="Riley R."/>
            <person name="Tritt A."/>
            <person name="Adam C."/>
            <person name="Daum C."/>
            <person name="Floudas D."/>
            <person name="Sun H."/>
            <person name="Yadav J.S."/>
            <person name="Pangilinan J."/>
            <person name="Larsson K.H."/>
            <person name="Matsuura K."/>
            <person name="Barry K."/>
            <person name="Labutti K."/>
            <person name="Kuo R."/>
            <person name="Ohm R.A."/>
            <person name="Bhattacharya S.S."/>
            <person name="Shirouzu T."/>
            <person name="Yoshinaga Y."/>
            <person name="Martin F.M."/>
            <person name="Grigoriev I.V."/>
            <person name="Hibbett D.S."/>
        </authorList>
    </citation>
    <scope>NUCLEOTIDE SEQUENCE [LARGE SCALE GENOMIC DNA]</scope>
    <source>
        <strain evidence="1 2">HHB10207 ss-3</strain>
    </source>
</reference>
<dbReference type="AlphaFoldDB" id="A0A165WST9"/>
<gene>
    <name evidence="1" type="ORF">SISSUDRAFT_1067720</name>
</gene>
<dbReference type="Proteomes" id="UP000076798">
    <property type="component" value="Unassembled WGS sequence"/>
</dbReference>
<keyword evidence="2" id="KW-1185">Reference proteome</keyword>
<evidence type="ECO:0000313" key="1">
    <source>
        <dbReference type="EMBL" id="KZT31485.1"/>
    </source>
</evidence>
<dbReference type="EMBL" id="KV428561">
    <property type="protein sequence ID" value="KZT31485.1"/>
    <property type="molecule type" value="Genomic_DNA"/>
</dbReference>
<protein>
    <submittedName>
        <fullName evidence="1">Uncharacterized protein</fullName>
    </submittedName>
</protein>
<name>A0A165WST9_9AGAM</name>
<accession>A0A165WST9</accession>
<sequence>MSSLIVEADNADYSSQLPSPSPPITSIQDLLPSRARRSVNLSPSTTSFAVDQNLPSSVVVKPTQHSLDTPFPAPTSRSLCPHRTFLAFGLGPHTVPAVNMPSYLNVRPHDHRAAEGLAESTETEVLSHIDSQDPLKKFSVGPSLTTSIYHTSLIMTPLMRLPLSLRHRTESAQQLSSSCQSALAVAVADLPLPHRCALLILRSRKSEPCNLIDSSEYTLL</sequence>
<organism evidence="1 2">
    <name type="scientific">Sistotremastrum suecicum HHB10207 ss-3</name>
    <dbReference type="NCBI Taxonomy" id="1314776"/>
    <lineage>
        <taxon>Eukaryota</taxon>
        <taxon>Fungi</taxon>
        <taxon>Dikarya</taxon>
        <taxon>Basidiomycota</taxon>
        <taxon>Agaricomycotina</taxon>
        <taxon>Agaricomycetes</taxon>
        <taxon>Sistotremastrales</taxon>
        <taxon>Sistotremastraceae</taxon>
        <taxon>Sistotremastrum</taxon>
    </lineage>
</organism>